<reference evidence="2" key="1">
    <citation type="submission" date="2021-01" db="EMBL/GenBank/DDBJ databases">
        <authorList>
            <person name="Corre E."/>
            <person name="Pelletier E."/>
            <person name="Niang G."/>
            <person name="Scheremetjew M."/>
            <person name="Finn R."/>
            <person name="Kale V."/>
            <person name="Holt S."/>
            <person name="Cochrane G."/>
            <person name="Meng A."/>
            <person name="Brown T."/>
            <person name="Cohen L."/>
        </authorList>
    </citation>
    <scope>NUCLEOTIDE SEQUENCE</scope>
    <source>
        <strain evidence="2">NIES-2562</strain>
    </source>
</reference>
<evidence type="ECO:0000313" key="2">
    <source>
        <dbReference type="EMBL" id="CAE0262018.1"/>
    </source>
</evidence>
<sequence length="179" mass="20371">MARRLLPTATRLIQSGYFQAPAWLAVAQKVPPHAAVFRHPKPMKEVEEVDNELKNASEEFSSFFIPTFNPNDHTATIRPEDEIRTLLDKKKALLAGGHTEEEAIEILTRAVDELRYKVVEEWMSKPGGEELVEQMFRSSLAAEDAMVSSANQSRTDRLAALEERKLRAKREAEEDEFSF</sequence>
<proteinExistence type="predicted"/>
<organism evidence="2">
    <name type="scientific">Palpitomonas bilix</name>
    <dbReference type="NCBI Taxonomy" id="652834"/>
    <lineage>
        <taxon>Eukaryota</taxon>
        <taxon>Eukaryota incertae sedis</taxon>
    </lineage>
</organism>
<accession>A0A7S3GCK1</accession>
<keyword evidence="1" id="KW-0175">Coiled coil</keyword>
<evidence type="ECO:0000256" key="1">
    <source>
        <dbReference type="SAM" id="Coils"/>
    </source>
</evidence>
<feature type="coiled-coil region" evidence="1">
    <location>
        <begin position="151"/>
        <end position="178"/>
    </location>
</feature>
<protein>
    <submittedName>
        <fullName evidence="2">Uncharacterized protein</fullName>
    </submittedName>
</protein>
<dbReference type="AlphaFoldDB" id="A0A7S3GCK1"/>
<gene>
    <name evidence="2" type="ORF">PBIL07802_LOCUS24311</name>
</gene>
<dbReference type="EMBL" id="HBIB01037264">
    <property type="protein sequence ID" value="CAE0262018.1"/>
    <property type="molecule type" value="Transcribed_RNA"/>
</dbReference>
<name>A0A7S3GCK1_9EUKA</name>